<dbReference type="PANTHER" id="PTHR35547:SF13">
    <property type="entry name" value="PGG DOMAIN-CONTAINING PROTEIN"/>
    <property type="match status" value="1"/>
</dbReference>
<evidence type="ECO:0000313" key="2">
    <source>
        <dbReference type="EMBL" id="RCV08276.1"/>
    </source>
</evidence>
<keyword evidence="1" id="KW-0732">Signal</keyword>
<dbReference type="PANTHER" id="PTHR35547">
    <property type="entry name" value="OS06G0249350 PROTEIN-RELATED"/>
    <property type="match status" value="1"/>
</dbReference>
<dbReference type="AlphaFoldDB" id="A0A368PR54"/>
<evidence type="ECO:0000256" key="1">
    <source>
        <dbReference type="SAM" id="SignalP"/>
    </source>
</evidence>
<dbReference type="OrthoDB" id="642019at2759"/>
<sequence length="72" mass="7692">MAATRNFFLPAIMVFLVLSAVAVGAARPLAGEELSGEATAGESIVRFLRQIYRQRLNGPGHSCETWNPNGGC</sequence>
<accession>A0A368PR54</accession>
<organism evidence="2">
    <name type="scientific">Setaria italica</name>
    <name type="common">Foxtail millet</name>
    <name type="synonym">Panicum italicum</name>
    <dbReference type="NCBI Taxonomy" id="4555"/>
    <lineage>
        <taxon>Eukaryota</taxon>
        <taxon>Viridiplantae</taxon>
        <taxon>Streptophyta</taxon>
        <taxon>Embryophyta</taxon>
        <taxon>Tracheophyta</taxon>
        <taxon>Spermatophyta</taxon>
        <taxon>Magnoliopsida</taxon>
        <taxon>Liliopsida</taxon>
        <taxon>Poales</taxon>
        <taxon>Poaceae</taxon>
        <taxon>PACMAD clade</taxon>
        <taxon>Panicoideae</taxon>
        <taxon>Panicodae</taxon>
        <taxon>Paniceae</taxon>
        <taxon>Cenchrinae</taxon>
        <taxon>Setaria</taxon>
    </lineage>
</organism>
<feature type="chain" id="PRO_5016835253" evidence="1">
    <location>
        <begin position="27"/>
        <end position="72"/>
    </location>
</feature>
<protein>
    <submittedName>
        <fullName evidence="2">Uncharacterized protein</fullName>
    </submittedName>
</protein>
<proteinExistence type="predicted"/>
<gene>
    <name evidence="2" type="ORF">SETIT_1G312900v2</name>
</gene>
<dbReference type="EMBL" id="CM003528">
    <property type="protein sequence ID" value="RCV08276.1"/>
    <property type="molecule type" value="Genomic_DNA"/>
</dbReference>
<reference evidence="2" key="2">
    <citation type="submission" date="2015-07" db="EMBL/GenBank/DDBJ databases">
        <authorList>
            <person name="Noorani M."/>
        </authorList>
    </citation>
    <scope>NUCLEOTIDE SEQUENCE</scope>
    <source>
        <strain evidence="2">Yugu1</strain>
    </source>
</reference>
<name>A0A368PR54_SETIT</name>
<feature type="signal peptide" evidence="1">
    <location>
        <begin position="1"/>
        <end position="26"/>
    </location>
</feature>
<reference evidence="2" key="1">
    <citation type="journal article" date="2012" name="Nat. Biotechnol.">
        <title>Reference genome sequence of the model plant Setaria.</title>
        <authorList>
            <person name="Bennetzen J.L."/>
            <person name="Schmutz J."/>
            <person name="Wang H."/>
            <person name="Percifield R."/>
            <person name="Hawkins J."/>
            <person name="Pontaroli A.C."/>
            <person name="Estep M."/>
            <person name="Feng L."/>
            <person name="Vaughn J.N."/>
            <person name="Grimwood J."/>
            <person name="Jenkins J."/>
            <person name="Barry K."/>
            <person name="Lindquist E."/>
            <person name="Hellsten U."/>
            <person name="Deshpande S."/>
            <person name="Wang X."/>
            <person name="Wu X."/>
            <person name="Mitros T."/>
            <person name="Triplett J."/>
            <person name="Yang X."/>
            <person name="Ye C.Y."/>
            <person name="Mauro-Herrera M."/>
            <person name="Wang L."/>
            <person name="Li P."/>
            <person name="Sharma M."/>
            <person name="Sharma R."/>
            <person name="Ronald P.C."/>
            <person name="Panaud O."/>
            <person name="Kellogg E.A."/>
            <person name="Brutnell T.P."/>
            <person name="Doust A.N."/>
            <person name="Tuskan G.A."/>
            <person name="Rokhsar D."/>
            <person name="Devos K.M."/>
        </authorList>
    </citation>
    <scope>NUCLEOTIDE SEQUENCE [LARGE SCALE GENOMIC DNA]</scope>
    <source>
        <strain evidence="2">Yugu1</strain>
    </source>
</reference>